<protein>
    <submittedName>
        <fullName evidence="2">Uncharacterized protein</fullName>
    </submittedName>
</protein>
<dbReference type="AlphaFoldDB" id="A0A438JQI1"/>
<gene>
    <name evidence="2" type="ORF">CK203_019804</name>
</gene>
<comment type="caution">
    <text evidence="2">The sequence shown here is derived from an EMBL/GenBank/DDBJ whole genome shotgun (WGS) entry which is preliminary data.</text>
</comment>
<evidence type="ECO:0000256" key="1">
    <source>
        <dbReference type="SAM" id="MobiDB-lite"/>
    </source>
</evidence>
<accession>A0A438JQI1</accession>
<name>A0A438JQI1_VITVI</name>
<evidence type="ECO:0000313" key="2">
    <source>
        <dbReference type="EMBL" id="RVX11231.1"/>
    </source>
</evidence>
<reference evidence="2 3" key="1">
    <citation type="journal article" date="2018" name="PLoS Genet.">
        <title>Population sequencing reveals clonal diversity and ancestral inbreeding in the grapevine cultivar Chardonnay.</title>
        <authorList>
            <person name="Roach M.J."/>
            <person name="Johnson D.L."/>
            <person name="Bohlmann J."/>
            <person name="van Vuuren H.J."/>
            <person name="Jones S.J."/>
            <person name="Pretorius I.S."/>
            <person name="Schmidt S.A."/>
            <person name="Borneman A.R."/>
        </authorList>
    </citation>
    <scope>NUCLEOTIDE SEQUENCE [LARGE SCALE GENOMIC DNA]</scope>
    <source>
        <strain evidence="3">cv. Chardonnay</strain>
        <tissue evidence="2">Leaf</tissue>
    </source>
</reference>
<organism evidence="2 3">
    <name type="scientific">Vitis vinifera</name>
    <name type="common">Grape</name>
    <dbReference type="NCBI Taxonomy" id="29760"/>
    <lineage>
        <taxon>Eukaryota</taxon>
        <taxon>Viridiplantae</taxon>
        <taxon>Streptophyta</taxon>
        <taxon>Embryophyta</taxon>
        <taxon>Tracheophyta</taxon>
        <taxon>Spermatophyta</taxon>
        <taxon>Magnoliopsida</taxon>
        <taxon>eudicotyledons</taxon>
        <taxon>Gunneridae</taxon>
        <taxon>Pentapetalae</taxon>
        <taxon>rosids</taxon>
        <taxon>Vitales</taxon>
        <taxon>Vitaceae</taxon>
        <taxon>Viteae</taxon>
        <taxon>Vitis</taxon>
    </lineage>
</organism>
<proteinExistence type="predicted"/>
<evidence type="ECO:0000313" key="3">
    <source>
        <dbReference type="Proteomes" id="UP000288805"/>
    </source>
</evidence>
<dbReference type="EMBL" id="QGNW01000031">
    <property type="protein sequence ID" value="RVX11231.1"/>
    <property type="molecule type" value="Genomic_DNA"/>
</dbReference>
<sequence>MLAKVHPRSPPVNEMDNDMDRFVQYGSLSSICNKLSYYVSDTSSSFLEVKNEIENLTVTKEELYKSNLNGKKLAVDGATSPHQVRDPNIVKTKRNPGKVAANFQKRRRCSRCKRAMRAKHLWNDPSNMYIDFGALVNVLGFQQYEETITTPCEGGDPNNTPNENDMKPFGYSLIE</sequence>
<dbReference type="Proteomes" id="UP000288805">
    <property type="component" value="Unassembled WGS sequence"/>
</dbReference>
<feature type="region of interest" description="Disordered" evidence="1">
    <location>
        <begin position="151"/>
        <end position="175"/>
    </location>
</feature>